<dbReference type="Proteomes" id="UP000241769">
    <property type="component" value="Unassembled WGS sequence"/>
</dbReference>
<evidence type="ECO:0000313" key="1">
    <source>
        <dbReference type="EMBL" id="PRP74298.1"/>
    </source>
</evidence>
<organism evidence="1 2">
    <name type="scientific">Planoprotostelium fungivorum</name>
    <dbReference type="NCBI Taxonomy" id="1890364"/>
    <lineage>
        <taxon>Eukaryota</taxon>
        <taxon>Amoebozoa</taxon>
        <taxon>Evosea</taxon>
        <taxon>Variosea</taxon>
        <taxon>Cavosteliida</taxon>
        <taxon>Cavosteliaceae</taxon>
        <taxon>Planoprotostelium</taxon>
    </lineage>
</organism>
<sequence>MDTQRMILICNGTEVYKESSLIMNRLFLNLKENRVVSFLADMPGRNIEEVCVIVTEGEPVDHKWLRSMSNHPYNSHNDPHNHPSLALAMAVQMESEQPPMGGYDSNLAGARALEYSRSALKRVAAACTNCKKDHASCDTS</sequence>
<gene>
    <name evidence="1" type="ORF">PROFUN_11800</name>
</gene>
<evidence type="ECO:0000313" key="2">
    <source>
        <dbReference type="Proteomes" id="UP000241769"/>
    </source>
</evidence>
<reference evidence="1 2" key="1">
    <citation type="journal article" date="2018" name="Genome Biol. Evol.">
        <title>Multiple Roots of Fruiting Body Formation in Amoebozoa.</title>
        <authorList>
            <person name="Hillmann F."/>
            <person name="Forbes G."/>
            <person name="Novohradska S."/>
            <person name="Ferling I."/>
            <person name="Riege K."/>
            <person name="Groth M."/>
            <person name="Westermann M."/>
            <person name="Marz M."/>
            <person name="Spaller T."/>
            <person name="Winckler T."/>
            <person name="Schaap P."/>
            <person name="Glockner G."/>
        </authorList>
    </citation>
    <scope>NUCLEOTIDE SEQUENCE [LARGE SCALE GENOMIC DNA]</scope>
    <source>
        <strain evidence="1 2">Jena</strain>
    </source>
</reference>
<name>A0A2P6MRH1_9EUKA</name>
<protein>
    <submittedName>
        <fullName evidence="1">Uncharacterized protein</fullName>
    </submittedName>
</protein>
<dbReference type="EMBL" id="MDYQ01000477">
    <property type="protein sequence ID" value="PRP74298.1"/>
    <property type="molecule type" value="Genomic_DNA"/>
</dbReference>
<comment type="caution">
    <text evidence="1">The sequence shown here is derived from an EMBL/GenBank/DDBJ whole genome shotgun (WGS) entry which is preliminary data.</text>
</comment>
<accession>A0A2P6MRH1</accession>
<dbReference type="AlphaFoldDB" id="A0A2P6MRH1"/>
<dbReference type="InParanoid" id="A0A2P6MRH1"/>
<proteinExistence type="predicted"/>
<keyword evidence="2" id="KW-1185">Reference proteome</keyword>